<name>A0A163J1T0_DIDRA</name>
<dbReference type="PANTHER" id="PTHR32387">
    <property type="entry name" value="WU:FJ29H11"/>
    <property type="match status" value="1"/>
</dbReference>
<gene>
    <name evidence="1" type="ORF">ST47_g2774</name>
</gene>
<reference evidence="1 2" key="1">
    <citation type="journal article" date="2016" name="Sci. Rep.">
        <title>Draft genome sequencing and secretome analysis of fungal phytopathogen Ascochyta rabiei provides insight into the necrotrophic effector repertoire.</title>
        <authorList>
            <person name="Verma S."/>
            <person name="Gazara R.K."/>
            <person name="Nizam S."/>
            <person name="Parween S."/>
            <person name="Chattopadhyay D."/>
            <person name="Verma P.K."/>
        </authorList>
    </citation>
    <scope>NUCLEOTIDE SEQUENCE [LARGE SCALE GENOMIC DNA]</scope>
    <source>
        <strain evidence="1 2">ArDII</strain>
    </source>
</reference>
<sequence>MEDQAPGAFGRLYDVYTELGTREPSTLEQAQAVIEYIRTEKGYLDKDILRELDTISPRNRERLLRIVQLKQESEAAYTTSISEQLYSSKYRFLNELVQNADDSSYRTAEKGGVSPYLRFEITPDVFIVETNEDGFTRANIEAICATGKSSKKASQNDDHIGEKGFGFKSVFSIAEEVHIQSGLWSFGFKHCKGQRGLGMVTPLDIPPEVLPGDVTTRITLRYSSQAKDQYERLTASVRHLPHTMIMFIQRIRTFHVAITDGQCERWSTSKEYDSSKSRCTITKVHRKSDAMDAKTWTFLLFSSIERYLPADERRKNRTEAKIELAFPIYLVEDKEEPEVLNMGQHVFAYLPLQRLSQMKFLIQSDFITAANRETVADCPWNDAIYEGVAQLFVSAVTGTFAQPDHPLRHSWLEYLPMQSMDFPWNQLTSSIKKSITESLRLKPVIQSRGQRQFKVPSQFRNLVYSTMHNNEPLLPDLADELYMSSGYADKHRNCFHTLGVKNVTWEDVIRLLKADVVRLSSRLKSKPATDPWHETFSDLMIQPFVNPSLWHLQDQIKPLALLPLSGSRSWTGAPGVSVGGPRNVYFACVGTTPIPKPLPLSVLDTVASTNPKRRAFAKAMGVEECSKTTVFAEICKRHCETFSTPVIENDQFVFLYRQQCNVDDIRGWVRVPLTAGGTARAKDTNLYFASSGEFDMFKLLPKQNATAKFLASSLFDAQSPSTLVNHEDWETWLARATGARYFPPLSNTETRGGGLFGSFCRVLSPEVRDVAKYKPRKFLGMLKAHWNVYQQESHYVEEELKKCKVHCRSGNLVPLHTAYLPTKEVIETINDLGISGSTIPLLSVSDSALDGLAYQSWRFLEEFGVSPKPDMEFYVLALQAIALGPAQTDSSTVTRIYTRMAEMATVQHHEKLRKVFDDTGRPTIWDKHCSAWTIRSKCMTDGPDFITFKSVLQRSYRDNSLVHGFFTTVLGISTWTMHDVIRELETRQSRNHIPARTSEAQDIYEFMLEKAGSDTEWQLIKAAFSEKRLVLGENGAWHALGTCLWRSPFALADFQDLSTMYPNLETFFVRKLGVKKASPSMLINEVKRMAEEPQPRVQDIRARLVEIGTMLTKISVDDSVSRALENLKTVAFLPKKQSGRPSVLVGVTADFAISDHARYGEAFAAEDILLDFQIHEAQIMHTMFRHLGLTHRYLSTGVKEVSVVGDGATEDEELSRQLQSKAYGLYCCAAKYKSNQALQGQRLLYTQLCAVVVSTSSDISTNLVISLLSESISVRSDRSFINHKVLGEKITIYVPEDQRERRSCYRSQLPKLLASILGVGEAATFDISCVVSASPRDLEDILEEQDIPQVEWIPKPVSAIPEKPEEVEQPGTTIALADICEVQAIPVAFDVITPNASHSRQGYARVSASPPVIAPNVKLPYFPELVEQVVRVARRVGHRYRNPNGPATQAGDDNQLLRYFDHLTTFGSRETDSSHNRKIGAVGEGYVFTLLSTLNLPNFNESNWPSTIRSELTGRFGFEDLTAWHGHETSDLVYKDDTGAFTEYLRNNCVGGFSPWIFETRNMQTSPVEYYLEVKSTTGRCGTRFYMSGKQYERMESMALDLPKSRNKVYVILRVYDMLTPDVGLEIFVDPLRFKGTKLDFETEQCCCTRSERIEELFCHPSPSIGLQYLLFIKIHSIPSCLNASEGTFTAVTQQIPIVTEIVFLHAKSGC</sequence>
<evidence type="ECO:0000313" key="2">
    <source>
        <dbReference type="Proteomes" id="UP000076837"/>
    </source>
</evidence>
<dbReference type="SUPFAM" id="SSF55874">
    <property type="entry name" value="ATPase domain of HSP90 chaperone/DNA topoisomerase II/histidine kinase"/>
    <property type="match status" value="1"/>
</dbReference>
<dbReference type="Proteomes" id="UP000076837">
    <property type="component" value="Unassembled WGS sequence"/>
</dbReference>
<dbReference type="NCBIfam" id="NF047352">
    <property type="entry name" value="P_loop_sacsin"/>
    <property type="match status" value="1"/>
</dbReference>
<evidence type="ECO:0008006" key="3">
    <source>
        <dbReference type="Google" id="ProtNLM"/>
    </source>
</evidence>
<keyword evidence="2" id="KW-1185">Reference proteome</keyword>
<proteinExistence type="predicted"/>
<organism evidence="1 2">
    <name type="scientific">Didymella rabiei</name>
    <name type="common">Chickpea ascochyta blight fungus</name>
    <name type="synonym">Mycosphaerella rabiei</name>
    <dbReference type="NCBI Taxonomy" id="5454"/>
    <lineage>
        <taxon>Eukaryota</taxon>
        <taxon>Fungi</taxon>
        <taxon>Dikarya</taxon>
        <taxon>Ascomycota</taxon>
        <taxon>Pezizomycotina</taxon>
        <taxon>Dothideomycetes</taxon>
        <taxon>Pleosporomycetidae</taxon>
        <taxon>Pleosporales</taxon>
        <taxon>Pleosporineae</taxon>
        <taxon>Didymellaceae</taxon>
        <taxon>Ascochyta</taxon>
    </lineage>
</organism>
<comment type="caution">
    <text evidence="1">The sequence shown here is derived from an EMBL/GenBank/DDBJ whole genome shotgun (WGS) entry which is preliminary data.</text>
</comment>
<protein>
    <recommendedName>
        <fullName evidence="3">Protein NO VEIN C-terminal domain-containing protein</fullName>
    </recommendedName>
</protein>
<accession>A0A163J1T0</accession>
<evidence type="ECO:0000313" key="1">
    <source>
        <dbReference type="EMBL" id="KZM26082.1"/>
    </source>
</evidence>
<dbReference type="EMBL" id="JYNV01000115">
    <property type="protein sequence ID" value="KZM26082.1"/>
    <property type="molecule type" value="Genomic_DNA"/>
</dbReference>
<dbReference type="InterPro" id="IPR036890">
    <property type="entry name" value="HATPase_C_sf"/>
</dbReference>
<dbReference type="PANTHER" id="PTHR32387:SF0">
    <property type="entry name" value="PROTEIN NO VEIN"/>
    <property type="match status" value="1"/>
</dbReference>
<dbReference type="InterPro" id="IPR052957">
    <property type="entry name" value="Auxin_embryo_med"/>
</dbReference>
<dbReference type="STRING" id="5454.A0A163J1T0"/>
<dbReference type="Gene3D" id="3.30.565.10">
    <property type="entry name" value="Histidine kinase-like ATPase, C-terminal domain"/>
    <property type="match status" value="1"/>
</dbReference>